<comment type="caution">
    <text evidence="1">The sequence shown here is derived from an EMBL/GenBank/DDBJ whole genome shotgun (WGS) entry which is preliminary data.</text>
</comment>
<sequence length="145" mass="16315">MATKKQKKSKSMRALTNPFYKQPWFWMVVLVILLVVGAVFGYKAFQGQKAQVQETTPTQADVNKDPKKTLKQNAETFGTLSQTDLKADPQKYIAKSGGEGSMVYVWRVDSGTSLVRIDTADGNTKVYKYAQDTDEMLKNELYSTN</sequence>
<dbReference type="Proteomes" id="UP001314241">
    <property type="component" value="Unassembled WGS sequence"/>
</dbReference>
<proteinExistence type="predicted"/>
<protein>
    <submittedName>
        <fullName evidence="1">Uncharacterized protein</fullName>
    </submittedName>
</protein>
<evidence type="ECO:0000313" key="1">
    <source>
        <dbReference type="EMBL" id="CAK8053708.1"/>
    </source>
</evidence>
<dbReference type="EMBL" id="CAWVOH010000001">
    <property type="protein sequence ID" value="CAK8053708.1"/>
    <property type="molecule type" value="Genomic_DNA"/>
</dbReference>
<reference evidence="1 2" key="1">
    <citation type="submission" date="2024-01" db="EMBL/GenBank/DDBJ databases">
        <authorList>
            <person name="Botero Cardona J."/>
        </authorList>
    </citation>
    <scope>NUCLEOTIDE SEQUENCE [LARGE SCALE GENOMIC DNA]</scope>
    <source>
        <strain evidence="1 2">LMG 33000</strain>
    </source>
</reference>
<gene>
    <name evidence="1" type="ORF">R54876_GBNLAHCA_00265</name>
</gene>
<organism evidence="1 2">
    <name type="scientific">Eupransor demetentiae</name>
    <dbReference type="NCBI Taxonomy" id="3109584"/>
    <lineage>
        <taxon>Bacteria</taxon>
        <taxon>Bacillati</taxon>
        <taxon>Bacillota</taxon>
        <taxon>Bacilli</taxon>
        <taxon>Lactobacillales</taxon>
        <taxon>Lactobacillaceae</taxon>
        <taxon>Eupransor</taxon>
    </lineage>
</organism>
<accession>A0ABM9N3I5</accession>
<dbReference type="RefSeq" id="WP_349641263.1">
    <property type="nucleotide sequence ID" value="NZ_CAWVOH010000001.1"/>
</dbReference>
<keyword evidence="2" id="KW-1185">Reference proteome</keyword>
<name>A0ABM9N3I5_9LACO</name>
<evidence type="ECO:0000313" key="2">
    <source>
        <dbReference type="Proteomes" id="UP001314241"/>
    </source>
</evidence>